<dbReference type="EMBL" id="LAZR01036461">
    <property type="protein sequence ID" value="KKL24773.1"/>
    <property type="molecule type" value="Genomic_DNA"/>
</dbReference>
<feature type="transmembrane region" description="Helical" evidence="1">
    <location>
        <begin position="34"/>
        <end position="54"/>
    </location>
</feature>
<gene>
    <name evidence="2" type="ORF">LCGC14_2411990</name>
</gene>
<name>A0A0F9ELQ4_9ZZZZ</name>
<keyword evidence="1" id="KW-0812">Transmembrane</keyword>
<protein>
    <submittedName>
        <fullName evidence="2">Uncharacterized protein</fullName>
    </submittedName>
</protein>
<evidence type="ECO:0000256" key="1">
    <source>
        <dbReference type="SAM" id="Phobius"/>
    </source>
</evidence>
<reference evidence="2" key="1">
    <citation type="journal article" date="2015" name="Nature">
        <title>Complex archaea that bridge the gap between prokaryotes and eukaryotes.</title>
        <authorList>
            <person name="Spang A."/>
            <person name="Saw J.H."/>
            <person name="Jorgensen S.L."/>
            <person name="Zaremba-Niedzwiedzka K."/>
            <person name="Martijn J."/>
            <person name="Lind A.E."/>
            <person name="van Eijk R."/>
            <person name="Schleper C."/>
            <person name="Guy L."/>
            <person name="Ettema T.J."/>
        </authorList>
    </citation>
    <scope>NUCLEOTIDE SEQUENCE</scope>
</reference>
<proteinExistence type="predicted"/>
<keyword evidence="1" id="KW-0472">Membrane</keyword>
<dbReference type="InterPro" id="IPR057867">
    <property type="entry name" value="VP21"/>
</dbReference>
<sequence length="65" mass="7027">MGRLLKTAFLVAILFPIIISQLGGVDTSGWNTTLVTIWTNLPIFAGIGILFMFLKFSNLGKGKGI</sequence>
<organism evidence="2">
    <name type="scientific">marine sediment metagenome</name>
    <dbReference type="NCBI Taxonomy" id="412755"/>
    <lineage>
        <taxon>unclassified sequences</taxon>
        <taxon>metagenomes</taxon>
        <taxon>ecological metagenomes</taxon>
    </lineage>
</organism>
<evidence type="ECO:0000313" key="2">
    <source>
        <dbReference type="EMBL" id="KKL24773.1"/>
    </source>
</evidence>
<dbReference type="Pfam" id="PF25665">
    <property type="entry name" value="His1_capsid"/>
    <property type="match status" value="1"/>
</dbReference>
<comment type="caution">
    <text evidence="2">The sequence shown here is derived from an EMBL/GenBank/DDBJ whole genome shotgun (WGS) entry which is preliminary data.</text>
</comment>
<dbReference type="AlphaFoldDB" id="A0A0F9ELQ4"/>
<accession>A0A0F9ELQ4</accession>
<keyword evidence="1" id="KW-1133">Transmembrane helix</keyword>